<dbReference type="InterPro" id="IPR011051">
    <property type="entry name" value="RmlC_Cupin_sf"/>
</dbReference>
<feature type="domain" description="DUF985" evidence="1">
    <location>
        <begin position="6"/>
        <end position="139"/>
    </location>
</feature>
<evidence type="ECO:0000313" key="2">
    <source>
        <dbReference type="EMBL" id="MDA3615289.1"/>
    </source>
</evidence>
<keyword evidence="3" id="KW-1185">Reference proteome</keyword>
<gene>
    <name evidence="2" type="ORF">O3P16_10760</name>
</gene>
<dbReference type="Pfam" id="PF06172">
    <property type="entry name" value="Cupin_5"/>
    <property type="match status" value="1"/>
</dbReference>
<protein>
    <submittedName>
        <fullName evidence="2">Cupin domain-containing protein</fullName>
    </submittedName>
</protein>
<dbReference type="Gene3D" id="2.60.120.10">
    <property type="entry name" value="Jelly Rolls"/>
    <property type="match status" value="1"/>
</dbReference>
<dbReference type="CDD" id="cd06121">
    <property type="entry name" value="cupin_YML079wp"/>
    <property type="match status" value="1"/>
</dbReference>
<proteinExistence type="predicted"/>
<dbReference type="InterPro" id="IPR039935">
    <property type="entry name" value="YML079W-like"/>
</dbReference>
<sequence length="161" mass="18055">MMSKEDLIVQYGLQVHPEGGFYKETYRSAEKISLGNGKVRNAGTAIFYMLSDNDRSHFHKISSDEMWFYHEGEPLNIFVLHADGSLVTERLGRNVLRGEKLQVVIPANVWFAASVEAFKGYCLVSCVVAPGFDFEDFVLAERGALLTCFPQHAGIIKAYTI</sequence>
<organism evidence="2 3">
    <name type="scientific">Polluticaenibacter yanchengensis</name>
    <dbReference type="NCBI Taxonomy" id="3014562"/>
    <lineage>
        <taxon>Bacteria</taxon>
        <taxon>Pseudomonadati</taxon>
        <taxon>Bacteroidota</taxon>
        <taxon>Chitinophagia</taxon>
        <taxon>Chitinophagales</taxon>
        <taxon>Chitinophagaceae</taxon>
        <taxon>Polluticaenibacter</taxon>
    </lineage>
</organism>
<name>A0ABT4UKB0_9BACT</name>
<dbReference type="PANTHER" id="PTHR33387">
    <property type="entry name" value="RMLC-LIKE JELLY ROLL FOLD PROTEIN"/>
    <property type="match status" value="1"/>
</dbReference>
<dbReference type="PANTHER" id="PTHR33387:SF3">
    <property type="entry name" value="DUF985 DOMAIN-CONTAINING PROTEIN"/>
    <property type="match status" value="1"/>
</dbReference>
<dbReference type="EMBL" id="JAQGEF010000011">
    <property type="protein sequence ID" value="MDA3615289.1"/>
    <property type="molecule type" value="Genomic_DNA"/>
</dbReference>
<dbReference type="Proteomes" id="UP001210231">
    <property type="component" value="Unassembled WGS sequence"/>
</dbReference>
<evidence type="ECO:0000313" key="3">
    <source>
        <dbReference type="Proteomes" id="UP001210231"/>
    </source>
</evidence>
<accession>A0ABT4UKB0</accession>
<evidence type="ECO:0000259" key="1">
    <source>
        <dbReference type="Pfam" id="PF06172"/>
    </source>
</evidence>
<dbReference type="InterPro" id="IPR014710">
    <property type="entry name" value="RmlC-like_jellyroll"/>
</dbReference>
<comment type="caution">
    <text evidence="2">The sequence shown here is derived from an EMBL/GenBank/DDBJ whole genome shotgun (WGS) entry which is preliminary data.</text>
</comment>
<dbReference type="InterPro" id="IPR009327">
    <property type="entry name" value="Cupin_DUF985"/>
</dbReference>
<dbReference type="RefSeq" id="WP_407031614.1">
    <property type="nucleotide sequence ID" value="NZ_JAQGEF010000011.1"/>
</dbReference>
<reference evidence="2 3" key="1">
    <citation type="submission" date="2022-12" db="EMBL/GenBank/DDBJ databases">
        <title>Chitinophagaceae gen. sp. nov., a new member of the family Chitinophagaceae, isolated from soil in a chemical factory.</title>
        <authorList>
            <person name="Ke Z."/>
        </authorList>
    </citation>
    <scope>NUCLEOTIDE SEQUENCE [LARGE SCALE GENOMIC DNA]</scope>
    <source>
        <strain evidence="2 3">LY-5</strain>
    </source>
</reference>
<dbReference type="SUPFAM" id="SSF51182">
    <property type="entry name" value="RmlC-like cupins"/>
    <property type="match status" value="1"/>
</dbReference>